<gene>
    <name evidence="1" type="ORF">METZ01_LOCUS91485</name>
</gene>
<accession>A0A381VF39</accession>
<proteinExistence type="predicted"/>
<evidence type="ECO:0000313" key="1">
    <source>
        <dbReference type="EMBL" id="SVA38631.1"/>
    </source>
</evidence>
<protein>
    <submittedName>
        <fullName evidence="1">Uncharacterized protein</fullName>
    </submittedName>
</protein>
<dbReference type="AlphaFoldDB" id="A0A381VF39"/>
<sequence>MPQSGQEMLDESIATCRKIAEDLGSQNSDWEASIIEIVDKFEEVSETFFFKTMPSVPPTRSAMRDSVSLLELKEGGNWNDFGPALEALILSAQNVIEKAGMKGTTLT</sequence>
<reference evidence="1" key="1">
    <citation type="submission" date="2018-05" db="EMBL/GenBank/DDBJ databases">
        <authorList>
            <person name="Lanie J.A."/>
            <person name="Ng W.-L."/>
            <person name="Kazmierczak K.M."/>
            <person name="Andrzejewski T.M."/>
            <person name="Davidsen T.M."/>
            <person name="Wayne K.J."/>
            <person name="Tettelin H."/>
            <person name="Glass J.I."/>
            <person name="Rusch D."/>
            <person name="Podicherti R."/>
            <person name="Tsui H.-C.T."/>
            <person name="Winkler M.E."/>
        </authorList>
    </citation>
    <scope>NUCLEOTIDE SEQUENCE</scope>
</reference>
<organism evidence="1">
    <name type="scientific">marine metagenome</name>
    <dbReference type="NCBI Taxonomy" id="408172"/>
    <lineage>
        <taxon>unclassified sequences</taxon>
        <taxon>metagenomes</taxon>
        <taxon>ecological metagenomes</taxon>
    </lineage>
</organism>
<dbReference type="EMBL" id="UINC01008588">
    <property type="protein sequence ID" value="SVA38631.1"/>
    <property type="molecule type" value="Genomic_DNA"/>
</dbReference>
<name>A0A381VF39_9ZZZZ</name>